<dbReference type="Proteomes" id="UP000005237">
    <property type="component" value="Unassembled WGS sequence"/>
</dbReference>
<keyword evidence="2" id="KW-1185">Reference proteome</keyword>
<reference evidence="1" key="2">
    <citation type="submission" date="2022-06" db="UniProtKB">
        <authorList>
            <consortium name="EnsemblMetazoa"/>
        </authorList>
    </citation>
    <scope>IDENTIFICATION</scope>
    <source>
        <strain evidence="1">DF5081</strain>
    </source>
</reference>
<organism evidence="1 2">
    <name type="scientific">Caenorhabditis japonica</name>
    <dbReference type="NCBI Taxonomy" id="281687"/>
    <lineage>
        <taxon>Eukaryota</taxon>
        <taxon>Metazoa</taxon>
        <taxon>Ecdysozoa</taxon>
        <taxon>Nematoda</taxon>
        <taxon>Chromadorea</taxon>
        <taxon>Rhabditida</taxon>
        <taxon>Rhabditina</taxon>
        <taxon>Rhabditomorpha</taxon>
        <taxon>Rhabditoidea</taxon>
        <taxon>Rhabditidae</taxon>
        <taxon>Peloderinae</taxon>
        <taxon>Caenorhabditis</taxon>
    </lineage>
</organism>
<accession>A0A8R1ERS6</accession>
<proteinExistence type="predicted"/>
<evidence type="ECO:0000313" key="1">
    <source>
        <dbReference type="EnsemblMetazoa" id="CJA39622.1"/>
    </source>
</evidence>
<name>A0A8R1ERS6_CAEJA</name>
<reference evidence="2" key="1">
    <citation type="submission" date="2010-08" db="EMBL/GenBank/DDBJ databases">
        <authorList>
            <consortium name="Caenorhabditis japonica Sequencing Consortium"/>
            <person name="Wilson R.K."/>
        </authorList>
    </citation>
    <scope>NUCLEOTIDE SEQUENCE [LARGE SCALE GENOMIC DNA]</scope>
    <source>
        <strain evidence="2">DF5081</strain>
    </source>
</reference>
<sequence length="131" mass="14272">MASSSNYTVPMIDLASSTSSGDDEELDVVMMRSYMPLPIPSIRTSFECCPPDTNSPDSPFFGNGNMCRSTLSLNPTPFAPSPFSDITVSSQHPLVKRSESNASEQATAIEKKKPVPDIAHVSLFFLVEIWP</sequence>
<dbReference type="AlphaFoldDB" id="A0A8R1ERS6"/>
<dbReference type="EnsemblMetazoa" id="CJA39622.1">
    <property type="protein sequence ID" value="CJA39622.1"/>
    <property type="gene ID" value="WBGene00215469"/>
</dbReference>
<protein>
    <submittedName>
        <fullName evidence="1">Uncharacterized protein</fullName>
    </submittedName>
</protein>
<evidence type="ECO:0000313" key="2">
    <source>
        <dbReference type="Proteomes" id="UP000005237"/>
    </source>
</evidence>